<keyword evidence="5" id="KW-0539">Nucleus</keyword>
<evidence type="ECO:0000256" key="1">
    <source>
        <dbReference type="ARBA" id="ARBA00004123"/>
    </source>
</evidence>
<dbReference type="EMBL" id="PNBA02000016">
    <property type="protein sequence ID" value="KAG6397069.1"/>
    <property type="molecule type" value="Genomic_DNA"/>
</dbReference>
<evidence type="ECO:0000259" key="7">
    <source>
        <dbReference type="SMART" id="SM00574"/>
    </source>
</evidence>
<evidence type="ECO:0000256" key="5">
    <source>
        <dbReference type="ARBA" id="ARBA00023242"/>
    </source>
</evidence>
<dbReference type="Proteomes" id="UP000298416">
    <property type="component" value="Unassembled WGS sequence"/>
</dbReference>
<dbReference type="GO" id="GO:0003677">
    <property type="term" value="F:DNA binding"/>
    <property type="evidence" value="ECO:0007669"/>
    <property type="project" value="UniProtKB-KW"/>
</dbReference>
<reference evidence="8" key="2">
    <citation type="submission" date="2020-08" db="EMBL/GenBank/DDBJ databases">
        <title>Plant Genome Project.</title>
        <authorList>
            <person name="Zhang R.-G."/>
        </authorList>
    </citation>
    <scope>NUCLEOTIDE SEQUENCE</scope>
    <source>
        <strain evidence="8">Huo1</strain>
        <tissue evidence="8">Leaf</tissue>
    </source>
</reference>
<organism evidence="8">
    <name type="scientific">Salvia splendens</name>
    <name type="common">Scarlet sage</name>
    <dbReference type="NCBI Taxonomy" id="180675"/>
    <lineage>
        <taxon>Eukaryota</taxon>
        <taxon>Viridiplantae</taxon>
        <taxon>Streptophyta</taxon>
        <taxon>Embryophyta</taxon>
        <taxon>Tracheophyta</taxon>
        <taxon>Spermatophyta</taxon>
        <taxon>Magnoliopsida</taxon>
        <taxon>eudicotyledons</taxon>
        <taxon>Gunneridae</taxon>
        <taxon>Pentapetalae</taxon>
        <taxon>asterids</taxon>
        <taxon>lamiids</taxon>
        <taxon>Lamiales</taxon>
        <taxon>Lamiaceae</taxon>
        <taxon>Nepetoideae</taxon>
        <taxon>Mentheae</taxon>
        <taxon>Salviinae</taxon>
        <taxon>Salvia</taxon>
        <taxon>Salvia subgen. Calosphace</taxon>
        <taxon>core Calosphace</taxon>
    </lineage>
</organism>
<evidence type="ECO:0000313" key="8">
    <source>
        <dbReference type="EMBL" id="KAG6397069.1"/>
    </source>
</evidence>
<dbReference type="SUPFAM" id="SSF46689">
    <property type="entry name" value="Homeodomain-like"/>
    <property type="match status" value="1"/>
</dbReference>
<dbReference type="PANTHER" id="PTHR11850">
    <property type="entry name" value="HOMEOBOX PROTEIN TRANSCRIPTION FACTORS"/>
    <property type="match status" value="1"/>
</dbReference>
<evidence type="ECO:0000256" key="3">
    <source>
        <dbReference type="ARBA" id="ARBA00023155"/>
    </source>
</evidence>
<dbReference type="Pfam" id="PF07526">
    <property type="entry name" value="POX"/>
    <property type="match status" value="1"/>
</dbReference>
<evidence type="ECO:0000256" key="6">
    <source>
        <dbReference type="SAM" id="MobiDB-lite"/>
    </source>
</evidence>
<dbReference type="InterPro" id="IPR009057">
    <property type="entry name" value="Homeodomain-like_sf"/>
</dbReference>
<keyword evidence="4" id="KW-0804">Transcription</keyword>
<dbReference type="InterPro" id="IPR050224">
    <property type="entry name" value="TALE_homeobox"/>
</dbReference>
<dbReference type="SMART" id="SM00574">
    <property type="entry name" value="POX"/>
    <property type="match status" value="1"/>
</dbReference>
<comment type="caution">
    <text evidence="8">The sequence shown here is derived from an EMBL/GenBank/DDBJ whole genome shotgun (WGS) entry which is preliminary data.</text>
</comment>
<evidence type="ECO:0000256" key="4">
    <source>
        <dbReference type="ARBA" id="ARBA00023163"/>
    </source>
</evidence>
<dbReference type="InterPro" id="IPR006563">
    <property type="entry name" value="POX_dom"/>
</dbReference>
<feature type="domain" description="POX" evidence="7">
    <location>
        <begin position="134"/>
        <end position="257"/>
    </location>
</feature>
<dbReference type="InterPro" id="IPR001356">
    <property type="entry name" value="HD"/>
</dbReference>
<protein>
    <recommendedName>
        <fullName evidence="7">POX domain-containing protein</fullName>
    </recommendedName>
</protein>
<reference evidence="8" key="1">
    <citation type="submission" date="2018-01" db="EMBL/GenBank/DDBJ databases">
        <authorList>
            <person name="Mao J.F."/>
        </authorList>
    </citation>
    <scope>NUCLEOTIDE SEQUENCE</scope>
    <source>
        <strain evidence="8">Huo1</strain>
        <tissue evidence="8">Leaf</tissue>
    </source>
</reference>
<name>A0A8X8WMA6_SALSN</name>
<keyword evidence="3" id="KW-0371">Homeobox</keyword>
<gene>
    <name evidence="8" type="ORF">SASPL_143230</name>
</gene>
<keyword evidence="9" id="KW-1185">Reference proteome</keyword>
<dbReference type="GO" id="GO:0005634">
    <property type="term" value="C:nucleus"/>
    <property type="evidence" value="ECO:0007669"/>
    <property type="project" value="UniProtKB-SubCell"/>
</dbReference>
<proteinExistence type="predicted"/>
<dbReference type="CDD" id="cd00086">
    <property type="entry name" value="homeodomain"/>
    <property type="match status" value="1"/>
</dbReference>
<comment type="subcellular location">
    <subcellularLocation>
        <location evidence="1">Nucleus</location>
    </subcellularLocation>
</comment>
<sequence length="512" mass="56314">MDGEEKTVGGGGINIMAASTGYCYSDASSTENPQIYNLTAPMEIIGFPSKTLIHTHQSINDFTNHQSLLLSPDSWNHHHQNRLIVHDPYANQRQPATQPQGSLSLSLTSSNLQPFQMRQNDVGQSSNSMYRQMMQQQFQIRNSRYLQPAKELLNQLCNLGTAAEKMKGKKSCGEDDSAAAAGEPFAVDVVELQSRKAKLLQMLQEVDRRYKHYCGQMQAVVLSFEAVAGEGAAAAYSGMALRAMSRHFRCLKDGILGQIKAANKAMGDRDAAIAGASKGETPRLRILDQKLRQQRAFQQMGMVENHPWRPQRGLPEKSVAVLRAWLFEHFLHPYPSEVSNWFINARVRLWKPMVEEMYLEDQKEGGQGEGEKEEQAAGHEDRKPTEDQLMMRTDSDCLSSIINTSSSRNHITRGGGDAMQFDFSSYASASHHTGGGGGGGGVSLTLGLQQHGGGGVTLAFTPAASEGGLFYPRDEEMEECERVDQYSSMFDGGSQNLHLMGAQLLHDLAGPG</sequence>
<accession>A0A8X8WMA6</accession>
<evidence type="ECO:0000256" key="2">
    <source>
        <dbReference type="ARBA" id="ARBA00023125"/>
    </source>
</evidence>
<dbReference type="AlphaFoldDB" id="A0A8X8WMA6"/>
<evidence type="ECO:0000313" key="9">
    <source>
        <dbReference type="Proteomes" id="UP000298416"/>
    </source>
</evidence>
<dbReference type="Gene3D" id="1.10.10.60">
    <property type="entry name" value="Homeodomain-like"/>
    <property type="match status" value="2"/>
</dbReference>
<keyword evidence="2" id="KW-0238">DNA-binding</keyword>
<feature type="compositionally biased region" description="Basic and acidic residues" evidence="6">
    <location>
        <begin position="361"/>
        <end position="386"/>
    </location>
</feature>
<feature type="region of interest" description="Disordered" evidence="6">
    <location>
        <begin position="361"/>
        <end position="389"/>
    </location>
</feature>